<evidence type="ECO:0000313" key="2">
    <source>
        <dbReference type="EMBL" id="MBK1630082.1"/>
    </source>
</evidence>
<keyword evidence="1" id="KW-0812">Transmembrane</keyword>
<gene>
    <name evidence="2" type="ORF">CKO31_04865</name>
</gene>
<sequence length="133" mass="15430">MQAILSQRVAELVGNGWEPMTATETTASLAGRRPFAWWLFLIVIFLFPLFGGLLYLIFWLATSKATVFLHVEGDEIAVAGDQWLLELQRAQREAYVERQQKIKEKGFLRVMWPQLLVSLLLIAAWIYLLKTYW</sequence>
<reference evidence="2 3" key="1">
    <citation type="journal article" date="2020" name="Microorganisms">
        <title>Osmotic Adaptation and Compatible Solute Biosynthesis of Phototrophic Bacteria as Revealed from Genome Analyses.</title>
        <authorList>
            <person name="Imhoff J.F."/>
            <person name="Rahn T."/>
            <person name="Kunzel S."/>
            <person name="Keller A."/>
            <person name="Neulinger S.C."/>
        </authorList>
    </citation>
    <scope>NUCLEOTIDE SEQUENCE [LARGE SCALE GENOMIC DNA]</scope>
    <source>
        <strain evidence="2 3">DSM 6210</strain>
    </source>
</reference>
<name>A0ABS1CDV4_9GAMM</name>
<feature type="transmembrane region" description="Helical" evidence="1">
    <location>
        <begin position="107"/>
        <end position="128"/>
    </location>
</feature>
<keyword evidence="1" id="KW-0472">Membrane</keyword>
<feature type="transmembrane region" description="Helical" evidence="1">
    <location>
        <begin position="35"/>
        <end position="60"/>
    </location>
</feature>
<keyword evidence="3" id="KW-1185">Reference proteome</keyword>
<comment type="caution">
    <text evidence="2">The sequence shown here is derived from an EMBL/GenBank/DDBJ whole genome shotgun (WGS) entry which is preliminary data.</text>
</comment>
<evidence type="ECO:0000256" key="1">
    <source>
        <dbReference type="SAM" id="Phobius"/>
    </source>
</evidence>
<dbReference type="Proteomes" id="UP000748752">
    <property type="component" value="Unassembled WGS sequence"/>
</dbReference>
<organism evidence="2 3">
    <name type="scientific">Thiohalocapsa halophila</name>
    <dbReference type="NCBI Taxonomy" id="69359"/>
    <lineage>
        <taxon>Bacteria</taxon>
        <taxon>Pseudomonadati</taxon>
        <taxon>Pseudomonadota</taxon>
        <taxon>Gammaproteobacteria</taxon>
        <taxon>Chromatiales</taxon>
        <taxon>Chromatiaceae</taxon>
        <taxon>Thiohalocapsa</taxon>
    </lineage>
</organism>
<protein>
    <submittedName>
        <fullName evidence="2">Uncharacterized protein</fullName>
    </submittedName>
</protein>
<evidence type="ECO:0000313" key="3">
    <source>
        <dbReference type="Proteomes" id="UP000748752"/>
    </source>
</evidence>
<proteinExistence type="predicted"/>
<dbReference type="EMBL" id="NRRV01000008">
    <property type="protein sequence ID" value="MBK1630082.1"/>
    <property type="molecule type" value="Genomic_DNA"/>
</dbReference>
<keyword evidence="1" id="KW-1133">Transmembrane helix</keyword>
<accession>A0ABS1CDV4</accession>